<protein>
    <submittedName>
        <fullName evidence="2">GNAT family N-acetyltransferase</fullName>
    </submittedName>
</protein>
<dbReference type="SUPFAM" id="SSF55729">
    <property type="entry name" value="Acyl-CoA N-acyltransferases (Nat)"/>
    <property type="match status" value="1"/>
</dbReference>
<dbReference type="eggNOG" id="COG1670">
    <property type="taxonomic scope" value="Bacteria"/>
</dbReference>
<keyword evidence="2" id="KW-0808">Transferase</keyword>
<dbReference type="PANTHER" id="PTHR43792:SF1">
    <property type="entry name" value="N-ACETYLTRANSFERASE DOMAIN-CONTAINING PROTEIN"/>
    <property type="match status" value="1"/>
</dbReference>
<dbReference type="Gene3D" id="3.40.630.30">
    <property type="match status" value="1"/>
</dbReference>
<evidence type="ECO:0000259" key="1">
    <source>
        <dbReference type="PROSITE" id="PS51186"/>
    </source>
</evidence>
<dbReference type="KEGG" id="asol:BEN76_06290"/>
<organism evidence="2 3">
    <name type="scientific">Acinetobacter soli</name>
    <dbReference type="NCBI Taxonomy" id="487316"/>
    <lineage>
        <taxon>Bacteria</taxon>
        <taxon>Pseudomonadati</taxon>
        <taxon>Pseudomonadota</taxon>
        <taxon>Gammaproteobacteria</taxon>
        <taxon>Moraxellales</taxon>
        <taxon>Moraxellaceae</taxon>
        <taxon>Acinetobacter</taxon>
    </lineage>
</organism>
<dbReference type="Proteomes" id="UP000185674">
    <property type="component" value="Chromosome"/>
</dbReference>
<dbReference type="InterPro" id="IPR016181">
    <property type="entry name" value="Acyl_CoA_acyltransferase"/>
</dbReference>
<accession>A0A1P8EHI3</accession>
<sequence>MQVRIETSRLILRAFEIEDASDLLAYLSQPKVNCFIDEQILKIEQAIEKIKTRQQSKDYLAVQLKQTNQVIGELFFIHEEPDTYSVGWNFNTAFHGQGFAYESADAFLDHLFKQLNARRIYAYVEEDNHASQKLCERLGMRKEGCFVEYISFVQYEDGTPKYENTLQYAILKKEWLDKTRV</sequence>
<proteinExistence type="predicted"/>
<dbReference type="InterPro" id="IPR000182">
    <property type="entry name" value="GNAT_dom"/>
</dbReference>
<dbReference type="RefSeq" id="WP_076032618.1">
    <property type="nucleotide sequence ID" value="NZ_CP016896.1"/>
</dbReference>
<dbReference type="AlphaFoldDB" id="A0A1P8EHI3"/>
<dbReference type="EMBL" id="CP016896">
    <property type="protein sequence ID" value="APV35647.1"/>
    <property type="molecule type" value="Genomic_DNA"/>
</dbReference>
<dbReference type="InterPro" id="IPR051531">
    <property type="entry name" value="N-acetyltransferase"/>
</dbReference>
<dbReference type="Pfam" id="PF13302">
    <property type="entry name" value="Acetyltransf_3"/>
    <property type="match status" value="1"/>
</dbReference>
<dbReference type="GO" id="GO:0016747">
    <property type="term" value="F:acyltransferase activity, transferring groups other than amino-acyl groups"/>
    <property type="evidence" value="ECO:0007669"/>
    <property type="project" value="InterPro"/>
</dbReference>
<gene>
    <name evidence="2" type="ORF">BEN76_06290</name>
</gene>
<evidence type="ECO:0000313" key="3">
    <source>
        <dbReference type="Proteomes" id="UP000185674"/>
    </source>
</evidence>
<dbReference type="PANTHER" id="PTHR43792">
    <property type="entry name" value="GNAT FAMILY, PUTATIVE (AFU_ORTHOLOGUE AFUA_3G00765)-RELATED-RELATED"/>
    <property type="match status" value="1"/>
</dbReference>
<reference evidence="2 3" key="1">
    <citation type="submission" date="2016-08" db="EMBL/GenBank/DDBJ databases">
        <title>Complete genome sequence of Acinetobacter baylyi strain GFJ2.</title>
        <authorList>
            <person name="Tabata M."/>
            <person name="Kuboki S."/>
            <person name="Gibu N."/>
            <person name="Kinouchi Y."/>
            <person name="Vangnai A."/>
            <person name="Kasai D."/>
            <person name="Fukuda M."/>
        </authorList>
    </citation>
    <scope>NUCLEOTIDE SEQUENCE [LARGE SCALE GENOMIC DNA]</scope>
    <source>
        <strain evidence="2 3">GFJ2</strain>
    </source>
</reference>
<dbReference type="STRING" id="487316.BEN76_06290"/>
<dbReference type="PROSITE" id="PS51186">
    <property type="entry name" value="GNAT"/>
    <property type="match status" value="1"/>
</dbReference>
<evidence type="ECO:0000313" key="2">
    <source>
        <dbReference type="EMBL" id="APV35647.1"/>
    </source>
</evidence>
<name>A0A1P8EHI3_9GAMM</name>
<feature type="domain" description="N-acetyltransferase" evidence="1">
    <location>
        <begin position="10"/>
        <end position="162"/>
    </location>
</feature>